<comment type="caution">
    <text evidence="13">The sequence shown here is derived from an EMBL/GenBank/DDBJ whole genome shotgun (WGS) entry which is preliminary data.</text>
</comment>
<dbReference type="GO" id="GO:0051539">
    <property type="term" value="F:4 iron, 4 sulfur cluster binding"/>
    <property type="evidence" value="ECO:0007669"/>
    <property type="project" value="UniProtKB-UniRule"/>
</dbReference>
<keyword evidence="10 11" id="KW-0804">Transcription</keyword>
<dbReference type="RefSeq" id="WP_179824546.1">
    <property type="nucleotide sequence ID" value="NZ_JACCFS010000001.1"/>
</dbReference>
<feature type="binding site" evidence="11">
    <location>
        <position position="43"/>
    </location>
    <ligand>
        <name>[4Fe-4S] cluster</name>
        <dbReference type="ChEBI" id="CHEBI:49883"/>
    </ligand>
</feature>
<dbReference type="PROSITE" id="PS51674">
    <property type="entry name" value="4FE4S_WBL"/>
    <property type="match status" value="1"/>
</dbReference>
<dbReference type="PANTHER" id="PTHR38839:SF7">
    <property type="entry name" value="TRANSCRIPTIONAL REGULATOR WHIB4"/>
    <property type="match status" value="1"/>
</dbReference>
<gene>
    <name evidence="11" type="primary">whiB</name>
    <name evidence="13" type="ORF">HNR10_003284</name>
</gene>
<keyword evidence="11" id="KW-0963">Cytoplasm</keyword>
<proteinExistence type="inferred from homology"/>
<dbReference type="GO" id="GO:0005737">
    <property type="term" value="C:cytoplasm"/>
    <property type="evidence" value="ECO:0007669"/>
    <property type="project" value="UniProtKB-SubCell"/>
</dbReference>
<dbReference type="InterPro" id="IPR003482">
    <property type="entry name" value="Whib"/>
</dbReference>
<comment type="similarity">
    <text evidence="2 11">Belongs to the WhiB family.</text>
</comment>
<evidence type="ECO:0000313" key="14">
    <source>
        <dbReference type="Proteomes" id="UP000572051"/>
    </source>
</evidence>
<feature type="binding site" evidence="11">
    <location>
        <position position="37"/>
    </location>
    <ligand>
        <name>[4Fe-4S] cluster</name>
        <dbReference type="ChEBI" id="CHEBI:49883"/>
    </ligand>
</feature>
<comment type="PTM">
    <text evidence="11">Upon Fe-S cluster removal intramolecular disulfide bonds are formed.</text>
</comment>
<evidence type="ECO:0000256" key="1">
    <source>
        <dbReference type="ARBA" id="ARBA00004496"/>
    </source>
</evidence>
<dbReference type="HAMAP" id="MF_01479">
    <property type="entry name" value="WhiB"/>
    <property type="match status" value="1"/>
</dbReference>
<keyword evidence="7 11" id="KW-0805">Transcription regulation</keyword>
<dbReference type="EMBL" id="JACCFS010000001">
    <property type="protein sequence ID" value="NYJ35403.1"/>
    <property type="molecule type" value="Genomic_DNA"/>
</dbReference>
<keyword evidence="4 11" id="KW-0479">Metal-binding</keyword>
<comment type="subcellular location">
    <subcellularLocation>
        <location evidence="1 11">Cytoplasm</location>
    </subcellularLocation>
</comment>
<evidence type="ECO:0000256" key="10">
    <source>
        <dbReference type="ARBA" id="ARBA00023163"/>
    </source>
</evidence>
<evidence type="ECO:0000313" key="13">
    <source>
        <dbReference type="EMBL" id="NYJ35403.1"/>
    </source>
</evidence>
<feature type="binding site" evidence="11">
    <location>
        <position position="12"/>
    </location>
    <ligand>
        <name>[4Fe-4S] cluster</name>
        <dbReference type="ChEBI" id="CHEBI:49883"/>
    </ligand>
</feature>
<evidence type="ECO:0000256" key="6">
    <source>
        <dbReference type="ARBA" id="ARBA00023014"/>
    </source>
</evidence>
<dbReference type="GO" id="GO:0045892">
    <property type="term" value="P:negative regulation of DNA-templated transcription"/>
    <property type="evidence" value="ECO:0007669"/>
    <property type="project" value="TreeGrafter"/>
</dbReference>
<evidence type="ECO:0000256" key="2">
    <source>
        <dbReference type="ARBA" id="ARBA00006597"/>
    </source>
</evidence>
<dbReference type="GO" id="GO:0035731">
    <property type="term" value="F:dinitrosyl-iron complex binding"/>
    <property type="evidence" value="ECO:0007669"/>
    <property type="project" value="UniProtKB-UniRule"/>
</dbReference>
<feature type="binding site" evidence="11">
    <location>
        <position position="34"/>
    </location>
    <ligand>
        <name>[4Fe-4S] cluster</name>
        <dbReference type="ChEBI" id="CHEBI:49883"/>
    </ligand>
</feature>
<comment type="cofactor">
    <cofactor evidence="11">
        <name>[4Fe-4S] cluster</name>
        <dbReference type="ChEBI" id="CHEBI:49883"/>
    </cofactor>
    <text evidence="11">Binds 1 [4Fe-4S] cluster per subunit. Following nitrosylation of the [4Fe-4S] cluster binds 1 [4Fe-8(NO)] cluster per subunit.</text>
</comment>
<evidence type="ECO:0000256" key="3">
    <source>
        <dbReference type="ARBA" id="ARBA00022485"/>
    </source>
</evidence>
<dbReference type="GO" id="GO:0046872">
    <property type="term" value="F:metal ion binding"/>
    <property type="evidence" value="ECO:0007669"/>
    <property type="project" value="UniProtKB-KW"/>
</dbReference>
<keyword evidence="14" id="KW-1185">Reference proteome</keyword>
<dbReference type="GO" id="GO:0045454">
    <property type="term" value="P:cell redox homeostasis"/>
    <property type="evidence" value="ECO:0007669"/>
    <property type="project" value="TreeGrafter"/>
</dbReference>
<name>A0A7Z0JAM1_9ACTN</name>
<evidence type="ECO:0000256" key="4">
    <source>
        <dbReference type="ARBA" id="ARBA00022723"/>
    </source>
</evidence>
<dbReference type="PANTHER" id="PTHR38839">
    <property type="entry name" value="TRANSCRIPTIONAL REGULATOR WHID-RELATED"/>
    <property type="match status" value="1"/>
</dbReference>
<dbReference type="Pfam" id="PF02467">
    <property type="entry name" value="Whib"/>
    <property type="match status" value="1"/>
</dbReference>
<accession>A0A7Z0JAM1</accession>
<evidence type="ECO:0000256" key="11">
    <source>
        <dbReference type="HAMAP-Rule" id="MF_01479"/>
    </source>
</evidence>
<keyword evidence="5 11" id="KW-0408">Iron</keyword>
<dbReference type="AlphaFoldDB" id="A0A7Z0JAM1"/>
<evidence type="ECO:0000256" key="9">
    <source>
        <dbReference type="ARBA" id="ARBA00023157"/>
    </source>
</evidence>
<evidence type="ECO:0000256" key="8">
    <source>
        <dbReference type="ARBA" id="ARBA00023125"/>
    </source>
</evidence>
<evidence type="ECO:0000259" key="12">
    <source>
        <dbReference type="PROSITE" id="PS51674"/>
    </source>
</evidence>
<dbReference type="Proteomes" id="UP000572051">
    <property type="component" value="Unassembled WGS sequence"/>
</dbReference>
<feature type="domain" description="4Fe-4S Wbl-type" evidence="12">
    <location>
        <begin position="11"/>
        <end position="67"/>
    </location>
</feature>
<comment type="function">
    <text evidence="11">Acts as a transcriptional regulator. Probably redox-responsive. The apo- but not holo-form probably binds DNA.</text>
</comment>
<protein>
    <recommendedName>
        <fullName evidence="11">Transcriptional regulator WhiB</fullName>
    </recommendedName>
</protein>
<reference evidence="13 14" key="1">
    <citation type="submission" date="2020-07" db="EMBL/GenBank/DDBJ databases">
        <title>Sequencing the genomes of 1000 actinobacteria strains.</title>
        <authorList>
            <person name="Klenk H.-P."/>
        </authorList>
    </citation>
    <scope>NUCLEOTIDE SEQUENCE [LARGE SCALE GENOMIC DNA]</scope>
    <source>
        <strain evidence="13 14">DSM 44442</strain>
    </source>
</reference>
<dbReference type="GO" id="GO:0003677">
    <property type="term" value="F:DNA binding"/>
    <property type="evidence" value="ECO:0007669"/>
    <property type="project" value="UniProtKB-UniRule"/>
</dbReference>
<keyword evidence="3 11" id="KW-0004">4Fe-4S</keyword>
<comment type="PTM">
    <text evidence="11">The Fe-S cluster can be nitrosylated by nitric oxide (NO).</text>
</comment>
<sequence length="105" mass="11910">MWTHQWTKSALCRRLDPDALFVRGAAQNSAKLICQECPVRTQCLADALDNRVEFGVWGGMTERERRSLLRKYPAVVDWEPLLEEAHRVGDGDVSRYAEEYAAAAS</sequence>
<keyword evidence="9 11" id="KW-1015">Disulfide bond</keyword>
<evidence type="ECO:0000256" key="5">
    <source>
        <dbReference type="ARBA" id="ARBA00023004"/>
    </source>
</evidence>
<dbReference type="InterPro" id="IPR034768">
    <property type="entry name" value="4FE4S_WBL"/>
</dbReference>
<organism evidence="13 14">
    <name type="scientific">Nocardiopsis aegyptia</name>
    <dbReference type="NCBI Taxonomy" id="220378"/>
    <lineage>
        <taxon>Bacteria</taxon>
        <taxon>Bacillati</taxon>
        <taxon>Actinomycetota</taxon>
        <taxon>Actinomycetes</taxon>
        <taxon>Streptosporangiales</taxon>
        <taxon>Nocardiopsidaceae</taxon>
        <taxon>Nocardiopsis</taxon>
    </lineage>
</organism>
<keyword evidence="8 11" id="KW-0238">DNA-binding</keyword>
<evidence type="ECO:0000256" key="7">
    <source>
        <dbReference type="ARBA" id="ARBA00023015"/>
    </source>
</evidence>
<dbReference type="GO" id="GO:0047134">
    <property type="term" value="F:protein-disulfide reductase [NAD(P)H] activity"/>
    <property type="evidence" value="ECO:0007669"/>
    <property type="project" value="TreeGrafter"/>
</dbReference>
<keyword evidence="6 11" id="KW-0411">Iron-sulfur</keyword>